<dbReference type="InterPro" id="IPR022742">
    <property type="entry name" value="Hydrolase_4"/>
</dbReference>
<dbReference type="InterPro" id="IPR029058">
    <property type="entry name" value="AB_hydrolase_fold"/>
</dbReference>
<dbReference type="AlphaFoldDB" id="A0A6N4TMG3"/>
<dbReference type="Pfam" id="PF12146">
    <property type="entry name" value="Hydrolase_4"/>
    <property type="match status" value="1"/>
</dbReference>
<dbReference type="PANTHER" id="PTHR43798:SF5">
    <property type="entry name" value="MONOACYLGLYCEROL LIPASE ABHD6"/>
    <property type="match status" value="1"/>
</dbReference>
<dbReference type="Proteomes" id="UP000464754">
    <property type="component" value="Chromosome"/>
</dbReference>
<accession>A0A6N4TMG3</accession>
<dbReference type="GO" id="GO:0016020">
    <property type="term" value="C:membrane"/>
    <property type="evidence" value="ECO:0007669"/>
    <property type="project" value="TreeGrafter"/>
</dbReference>
<dbReference type="SUPFAM" id="SSF53474">
    <property type="entry name" value="alpha/beta-Hydrolases"/>
    <property type="match status" value="1"/>
</dbReference>
<proteinExistence type="predicted"/>
<protein>
    <submittedName>
        <fullName evidence="2">Alpha/beta hydrolase</fullName>
    </submittedName>
</protein>
<dbReference type="EMBL" id="AP019695">
    <property type="protein sequence ID" value="BBK23262.1"/>
    <property type="molecule type" value="Genomic_DNA"/>
</dbReference>
<reference evidence="3" key="1">
    <citation type="submission" date="2019-05" db="EMBL/GenBank/DDBJ databases">
        <title>Complete genome sequencing of Absiella argi strain JCM 30884.</title>
        <authorList>
            <person name="Sakamoto M."/>
            <person name="Murakami T."/>
            <person name="Mori H."/>
        </authorList>
    </citation>
    <scope>NUCLEOTIDE SEQUENCE [LARGE SCALE GENOMIC DNA]</scope>
    <source>
        <strain evidence="3">JCM 30884</strain>
    </source>
</reference>
<dbReference type="InterPro" id="IPR050266">
    <property type="entry name" value="AB_hydrolase_sf"/>
</dbReference>
<evidence type="ECO:0000313" key="2">
    <source>
        <dbReference type="EMBL" id="BBK23262.1"/>
    </source>
</evidence>
<dbReference type="KEGG" id="aarg:Aargi30884_21650"/>
<evidence type="ECO:0000313" key="3">
    <source>
        <dbReference type="Proteomes" id="UP000464754"/>
    </source>
</evidence>
<name>A0A6N4TMG3_9FIRM</name>
<gene>
    <name evidence="2" type="ORF">Aargi30884_21650</name>
</gene>
<dbReference type="RefSeq" id="WP_163052258.1">
    <property type="nucleotide sequence ID" value="NZ_AP019695.1"/>
</dbReference>
<feature type="domain" description="Serine aminopeptidase S33" evidence="1">
    <location>
        <begin position="23"/>
        <end position="134"/>
    </location>
</feature>
<organism evidence="2 3">
    <name type="scientific">Amedibacterium intestinale</name>
    <dbReference type="NCBI Taxonomy" id="2583452"/>
    <lineage>
        <taxon>Bacteria</taxon>
        <taxon>Bacillati</taxon>
        <taxon>Bacillota</taxon>
        <taxon>Erysipelotrichia</taxon>
        <taxon>Erysipelotrichales</taxon>
        <taxon>Erysipelotrichaceae</taxon>
        <taxon>Amedibacterium</taxon>
    </lineage>
</organism>
<evidence type="ECO:0000259" key="1">
    <source>
        <dbReference type="Pfam" id="PF12146"/>
    </source>
</evidence>
<keyword evidence="2" id="KW-0378">Hydrolase</keyword>
<sequence>MKYLEVKHKDKTIRGFLHGNNKSDVVLIFHGFTGNKVDHHGMIKTFAQDIAFSGFSTYRFDFLGSGDSDGNFFEEESISSQIEQAKTVIQSFVEKKYKIHIFAFSMGGVVATHLLNDKNIQSLFLLSPAGNFNEILKKMIAQSGKRHTDGAEINGFHISNEFIEEAETFSYFDDICYFKGPVQLVQGTKDQYVSKESFLSYKSIFKNCYAVWIENADHCYSEISTTESVRKEIINFYGKIKNMAI</sequence>
<keyword evidence="3" id="KW-1185">Reference proteome</keyword>
<dbReference type="Gene3D" id="3.40.50.1820">
    <property type="entry name" value="alpha/beta hydrolase"/>
    <property type="match status" value="1"/>
</dbReference>
<dbReference type="GO" id="GO:0046464">
    <property type="term" value="P:acylglycerol catabolic process"/>
    <property type="evidence" value="ECO:0007669"/>
    <property type="project" value="TreeGrafter"/>
</dbReference>
<dbReference type="PANTHER" id="PTHR43798">
    <property type="entry name" value="MONOACYLGLYCEROL LIPASE"/>
    <property type="match status" value="1"/>
</dbReference>
<dbReference type="GO" id="GO:0047372">
    <property type="term" value="F:monoacylglycerol lipase activity"/>
    <property type="evidence" value="ECO:0007669"/>
    <property type="project" value="TreeGrafter"/>
</dbReference>